<name>A0A7U2I5T1_PHANO</name>
<dbReference type="AlphaFoldDB" id="A0A7U2I5T1"/>
<dbReference type="OrthoDB" id="2157530at2759"/>
<dbReference type="PANTHER" id="PTHR24148:SF81">
    <property type="entry name" value="HETEROKARYON INCOMPATIBILITY DOMAIN-CONTAINING PROTEIN"/>
    <property type="match status" value="1"/>
</dbReference>
<organism evidence="3 4">
    <name type="scientific">Phaeosphaeria nodorum (strain SN15 / ATCC MYA-4574 / FGSC 10173)</name>
    <name type="common">Glume blotch fungus</name>
    <name type="synonym">Parastagonospora nodorum</name>
    <dbReference type="NCBI Taxonomy" id="321614"/>
    <lineage>
        <taxon>Eukaryota</taxon>
        <taxon>Fungi</taxon>
        <taxon>Dikarya</taxon>
        <taxon>Ascomycota</taxon>
        <taxon>Pezizomycotina</taxon>
        <taxon>Dothideomycetes</taxon>
        <taxon>Pleosporomycetidae</taxon>
        <taxon>Pleosporales</taxon>
        <taxon>Pleosporineae</taxon>
        <taxon>Phaeosphaeriaceae</taxon>
        <taxon>Parastagonospora</taxon>
    </lineage>
</organism>
<dbReference type="InterPro" id="IPR010730">
    <property type="entry name" value="HET"/>
</dbReference>
<accession>A0A7U2I5T1</accession>
<dbReference type="PANTHER" id="PTHR24148">
    <property type="entry name" value="ANKYRIN REPEAT DOMAIN-CONTAINING PROTEIN 39 HOMOLOG-RELATED"/>
    <property type="match status" value="1"/>
</dbReference>
<dbReference type="VEuPathDB" id="FungiDB:JI435_090040"/>
<evidence type="ECO:0000313" key="3">
    <source>
        <dbReference type="EMBL" id="QRD00438.1"/>
    </source>
</evidence>
<feature type="domain" description="Heterokaryon incompatibility" evidence="2">
    <location>
        <begin position="138"/>
        <end position="285"/>
    </location>
</feature>
<reference evidence="4" key="1">
    <citation type="journal article" date="2021" name="BMC Genomics">
        <title>Chromosome-level genome assembly and manually-curated proteome of model necrotroph Parastagonospora nodorum Sn15 reveals a genome-wide trove of candidate effector homologs, and redundancy of virulence-related functions within an accessory chromosome.</title>
        <authorList>
            <person name="Bertazzoni S."/>
            <person name="Jones D.A.B."/>
            <person name="Phan H.T."/>
            <person name="Tan K.-C."/>
            <person name="Hane J.K."/>
        </authorList>
    </citation>
    <scope>NUCLEOTIDE SEQUENCE [LARGE SCALE GENOMIC DNA]</scope>
    <source>
        <strain evidence="4">SN15 / ATCC MYA-4574 / FGSC 10173)</strain>
    </source>
</reference>
<dbReference type="Pfam" id="PF06985">
    <property type="entry name" value="HET"/>
    <property type="match status" value="1"/>
</dbReference>
<keyword evidence="4" id="KW-1185">Reference proteome</keyword>
<protein>
    <recommendedName>
        <fullName evidence="2">Heterokaryon incompatibility domain-containing protein</fullName>
    </recommendedName>
</protein>
<evidence type="ECO:0000259" key="2">
    <source>
        <dbReference type="Pfam" id="PF06985"/>
    </source>
</evidence>
<dbReference type="EMBL" id="CP069033">
    <property type="protein sequence ID" value="QRD00438.1"/>
    <property type="molecule type" value="Genomic_DNA"/>
</dbReference>
<dbReference type="InterPro" id="IPR052895">
    <property type="entry name" value="HetReg/Transcr_Mod"/>
</dbReference>
<evidence type="ECO:0000313" key="4">
    <source>
        <dbReference type="Proteomes" id="UP000663193"/>
    </source>
</evidence>
<evidence type="ECO:0000256" key="1">
    <source>
        <dbReference type="SAM" id="MobiDB-lite"/>
    </source>
</evidence>
<sequence length="959" mass="110429">MTRWHGPFCITPDVFVTEDRTPSCQACGKTCPSTEVLISQQEGVATSWTLPPDEPPGQMNLRWPKSVPYYRANQQIPLTENVTEDQRTAEPPPTSSSIYGKTLKNDEIRLACLSAVSTEDSPLHLSLDTYADDDHPEYECTSYSWATDDGDDSLCCPIYVGKFWDVQLQTKNCFAMLRFLHPWRGIRILWVDAVCINQRNTEEREAQVSKMRSIYDHCSRTVVYLGEDLVTSSRRFPTSLPLDTLGKVDSRTLPFLAGHRLYGTNYTLRDLLSRRYFSRLWIIQELVVSDQVIIRIGDVDFRANARIAQESSKDLEHNVVDYDWLPANTNILHNTSENVRATVRLHKTRLIHRSESFVTAMSHSSSKLWSNASESWLQHLAHKSFPPDIIKDVTDILKLTANSSASDPRDLLFGVLPLLVAPGVQADLNPEYSLSMQQFMIGLFSYILTREKRYWFLGNADAGMNARQRIERGLPSWIPDYRKDGAWRRLFQRAPNKPPSFNGKNYRRPFPVFLDEANRKWLFHRDRQFSWPPDAIGAANGALIISAAHIFSFENGILAEGRHGPLFRYAIAHPWRTSHGLLVPSRLLLITPENLDLQPDKDHLYIPVSMPQLYLILRRTNQMPVGTSFELVTACVRLFDRRRPPKKADLEFLANKEHQNAEDWSKVGAVPSIASLQLTQYEDVESFRRLIISWSRHKPCTTSSVYHRRDMCPWESPIQDRFVDPQFESFFLWSIWGSTSVPLPRGKPDVLHSLLVLCLAMHKDEENKRTSKGRFYLNYFETSYLKCLNDKFLHRVDKGEDETYIEFALDIDITTWNGFCCNDFFDMIEVSVGCTWTWRHIGESNWHKAADLEHWHSYHKRPTPSNRIPSLHLEESKSRIILRISANCFLDHLRIYLDKAQQFLRGIFGIHDTSPEFAELADLADLIRGGSRLDHDSIGRGCYMADVRTDGRVTSIRIV</sequence>
<dbReference type="Proteomes" id="UP000663193">
    <property type="component" value="Chromosome 11"/>
</dbReference>
<gene>
    <name evidence="3" type="ORF">JI435_090040</name>
</gene>
<feature type="region of interest" description="Disordered" evidence="1">
    <location>
        <begin position="79"/>
        <end position="99"/>
    </location>
</feature>
<proteinExistence type="predicted"/>